<dbReference type="EMBL" id="CP047656">
    <property type="protein sequence ID" value="QHJ09974.1"/>
    <property type="molecule type" value="Genomic_DNA"/>
</dbReference>
<gene>
    <name evidence="1" type="ORF">FX988_00183</name>
</gene>
<keyword evidence="2" id="KW-1185">Reference proteome</keyword>
<evidence type="ECO:0000313" key="1">
    <source>
        <dbReference type="EMBL" id="QHJ09974.1"/>
    </source>
</evidence>
<proteinExistence type="predicted"/>
<dbReference type="Proteomes" id="UP000464524">
    <property type="component" value="Chromosome"/>
</dbReference>
<reference evidence="1 2" key="1">
    <citation type="submission" date="2019-12" db="EMBL/GenBank/DDBJ databases">
        <title>Genome sequencing and assembly of endphytes of Porphyra tenera.</title>
        <authorList>
            <person name="Park J.M."/>
            <person name="Shin R."/>
            <person name="Jo S.H."/>
        </authorList>
    </citation>
    <scope>NUCLEOTIDE SEQUENCE [LARGE SCALE GENOMIC DNA]</scope>
    <source>
        <strain evidence="1 2">GPM4</strain>
    </source>
</reference>
<evidence type="ECO:0000313" key="2">
    <source>
        <dbReference type="Proteomes" id="UP000464524"/>
    </source>
</evidence>
<dbReference type="AlphaFoldDB" id="A0A857JH19"/>
<dbReference type="KEGG" id="pmes:FX988_00183"/>
<name>A0A857JH19_9ALTE</name>
<dbReference type="RefSeq" id="WP_160177910.1">
    <property type="nucleotide sequence ID" value="NZ_CP047656.1"/>
</dbReference>
<accession>A0A857JH19</accession>
<protein>
    <submittedName>
        <fullName evidence="1">Uncharacterized protein</fullName>
    </submittedName>
</protein>
<organism evidence="1 2">
    <name type="scientific">Paraglaciecola mesophila</name>
    <dbReference type="NCBI Taxonomy" id="197222"/>
    <lineage>
        <taxon>Bacteria</taxon>
        <taxon>Pseudomonadati</taxon>
        <taxon>Pseudomonadota</taxon>
        <taxon>Gammaproteobacteria</taxon>
        <taxon>Alteromonadales</taxon>
        <taxon>Alteromonadaceae</taxon>
        <taxon>Paraglaciecola</taxon>
    </lineage>
</organism>
<sequence length="162" mass="18184">MLNNRKKKFAFASLLLVLVAAVLLATNAKQYIARTFFIVKSLSQYGLTIEAKDVTVEVQRPFIIIGSKNGKYAVAKYYDFSGNKILVEQIKDNQNKVSSLIEIGVLTEFSSFNECFVYEYSAEIENVADLMFLHKSSMVKGSIWQGDNPISPKEACKILKVP</sequence>